<dbReference type="SUPFAM" id="SSF101478">
    <property type="entry name" value="ADP-ribosylglycohydrolase"/>
    <property type="match status" value="1"/>
</dbReference>
<proteinExistence type="predicted"/>
<dbReference type="Gene3D" id="1.10.4080.10">
    <property type="entry name" value="ADP-ribosylation/Crystallin J1"/>
    <property type="match status" value="1"/>
</dbReference>
<dbReference type="Proteomes" id="UP001157161">
    <property type="component" value="Unassembled WGS sequence"/>
</dbReference>
<dbReference type="AlphaFoldDB" id="A0AA38CRW6"/>
<dbReference type="EMBL" id="BSUM01000001">
    <property type="protein sequence ID" value="GMA33188.1"/>
    <property type="molecule type" value="Genomic_DNA"/>
</dbReference>
<sequence>MPELDLAALDPDSLMMFHDEEGDGVALAVFLRDGQFCRARRTWHPLPRSSTILDGISLRCVHPDFVALYDQLQDHGQMPSVAQTQEFEIDVKPGAAPTQAPIVRRRPFGAAGPPEAAVRGMLLGLALGDGVAATGGAVPPHGVLRAGAASQLGLATADGLLRTEVSRAAIVAENPTIVAMREVVQSYRRWAVRRGEMPPHVSDETGWTAGLELLRERRGSSPTTVRALLRQEPLDSDGYHALLRSTPIAAWNREQGSLVRAMVGVTHSIPKVGQFAQLWTVLLRRSLAASSLEEAATVATNEVGARTRVAHHLGMVRERAGVAPCDHAVSEKFAMRRSALSALTGGAYVAFSYPDADTIEEALAFAARATHGNAVAAVAGALLGALHGVHALPPGPALRLELGWAADTLARDLAAVGRAGAMGDLQRFRPLEAARLRRAYTAIGDQG</sequence>
<keyword evidence="2" id="KW-1185">Reference proteome</keyword>
<dbReference type="Pfam" id="PF03747">
    <property type="entry name" value="ADP_ribosyl_GH"/>
    <property type="match status" value="1"/>
</dbReference>
<reference evidence="1" key="2">
    <citation type="submission" date="2023-02" db="EMBL/GenBank/DDBJ databases">
        <authorList>
            <person name="Sun Q."/>
            <person name="Mori K."/>
        </authorList>
    </citation>
    <scope>NUCLEOTIDE SEQUENCE</scope>
    <source>
        <strain evidence="1">NBRC 112290</strain>
    </source>
</reference>
<reference evidence="1" key="1">
    <citation type="journal article" date="2014" name="Int. J. Syst. Evol. Microbiol.">
        <title>Complete genome sequence of Corynebacterium casei LMG S-19264T (=DSM 44701T), isolated from a smear-ripened cheese.</title>
        <authorList>
            <consortium name="US DOE Joint Genome Institute (JGI-PGF)"/>
            <person name="Walter F."/>
            <person name="Albersmeier A."/>
            <person name="Kalinowski J."/>
            <person name="Ruckert C."/>
        </authorList>
    </citation>
    <scope>NUCLEOTIDE SEQUENCE</scope>
    <source>
        <strain evidence="1">NBRC 112290</strain>
    </source>
</reference>
<organism evidence="1 2">
    <name type="scientific">Litorihabitans aurantiacus</name>
    <dbReference type="NCBI Taxonomy" id="1930061"/>
    <lineage>
        <taxon>Bacteria</taxon>
        <taxon>Bacillati</taxon>
        <taxon>Actinomycetota</taxon>
        <taxon>Actinomycetes</taxon>
        <taxon>Micrococcales</taxon>
        <taxon>Beutenbergiaceae</taxon>
        <taxon>Litorihabitans</taxon>
    </lineage>
</organism>
<evidence type="ECO:0000313" key="1">
    <source>
        <dbReference type="EMBL" id="GMA33188.1"/>
    </source>
</evidence>
<comment type="caution">
    <text evidence="1">The sequence shown here is derived from an EMBL/GenBank/DDBJ whole genome shotgun (WGS) entry which is preliminary data.</text>
</comment>
<evidence type="ECO:0000313" key="2">
    <source>
        <dbReference type="Proteomes" id="UP001157161"/>
    </source>
</evidence>
<gene>
    <name evidence="1" type="ORF">GCM10025875_31800</name>
</gene>
<dbReference type="InterPro" id="IPR036705">
    <property type="entry name" value="Ribosyl_crysJ1_sf"/>
</dbReference>
<accession>A0AA38CRW6</accession>
<protein>
    <recommendedName>
        <fullName evidence="3">ADP-ribosylglycohydrolase</fullName>
    </recommendedName>
</protein>
<dbReference type="RefSeq" id="WP_284251862.1">
    <property type="nucleotide sequence ID" value="NZ_BSUM01000001.1"/>
</dbReference>
<evidence type="ECO:0008006" key="3">
    <source>
        <dbReference type="Google" id="ProtNLM"/>
    </source>
</evidence>
<dbReference type="InterPro" id="IPR005502">
    <property type="entry name" value="Ribosyl_crysJ1"/>
</dbReference>
<name>A0AA38CRW6_9MICO</name>